<dbReference type="AlphaFoldDB" id="A0AA46AKI0"/>
<evidence type="ECO:0000313" key="1">
    <source>
        <dbReference type="EMBL" id="SMP70901.1"/>
    </source>
</evidence>
<reference evidence="1" key="1">
    <citation type="submission" date="2017-05" db="EMBL/GenBank/DDBJ databases">
        <authorList>
            <person name="Varghese N."/>
            <person name="Submissions S."/>
        </authorList>
    </citation>
    <scope>NUCLEOTIDE SEQUENCE</scope>
    <source>
        <strain evidence="1">Su22</strain>
    </source>
</reference>
<name>A0AA46AKI0_9CLOT</name>
<comment type="caution">
    <text evidence="1">The sequence shown here is derived from an EMBL/GenBank/DDBJ whole genome shotgun (WGS) entry which is preliminary data.</text>
</comment>
<gene>
    <name evidence="1" type="ORF">SAMN06296020_12136</name>
</gene>
<accession>A0AA46AKI0</accession>
<keyword evidence="2" id="KW-1185">Reference proteome</keyword>
<evidence type="ECO:0000313" key="2">
    <source>
        <dbReference type="Proteomes" id="UP001158066"/>
    </source>
</evidence>
<sequence length="55" mass="6324">MAFIGKSNGLAMEKITKLEFMMMLSGPTPLSKMINRIRFFKLIPMEKGQEKCKVE</sequence>
<dbReference type="EMBL" id="FXUF01000021">
    <property type="protein sequence ID" value="SMP70901.1"/>
    <property type="molecule type" value="Genomic_DNA"/>
</dbReference>
<proteinExistence type="predicted"/>
<protein>
    <submittedName>
        <fullName evidence="1">Uncharacterized protein</fullName>
    </submittedName>
</protein>
<dbReference type="Proteomes" id="UP001158066">
    <property type="component" value="Unassembled WGS sequence"/>
</dbReference>
<organism evidence="1 2">
    <name type="scientific">Anoxynatronum buryatiense</name>
    <dbReference type="NCBI Taxonomy" id="489973"/>
    <lineage>
        <taxon>Bacteria</taxon>
        <taxon>Bacillati</taxon>
        <taxon>Bacillota</taxon>
        <taxon>Clostridia</taxon>
        <taxon>Eubacteriales</taxon>
        <taxon>Clostridiaceae</taxon>
        <taxon>Anoxynatronum</taxon>
    </lineage>
</organism>